<accession>A0A7T0LMN8</accession>
<dbReference type="GO" id="GO:0016491">
    <property type="term" value="F:oxidoreductase activity"/>
    <property type="evidence" value="ECO:0007669"/>
    <property type="project" value="UniProtKB-KW"/>
</dbReference>
<evidence type="ECO:0000313" key="5">
    <source>
        <dbReference type="EMBL" id="QPL05928.1"/>
    </source>
</evidence>
<gene>
    <name evidence="5" type="ORF">ID810_02945</name>
</gene>
<dbReference type="PANTHER" id="PTHR43408:SF2">
    <property type="entry name" value="FMN REDUCTASE (NADPH)"/>
    <property type="match status" value="1"/>
</dbReference>
<feature type="domain" description="NADPH-dependent FMN reductase-like" evidence="4">
    <location>
        <begin position="37"/>
        <end position="183"/>
    </location>
</feature>
<dbReference type="Gene3D" id="3.40.50.360">
    <property type="match status" value="1"/>
</dbReference>
<protein>
    <submittedName>
        <fullName evidence="5">NAD(P)H-dependent oxidoreductase</fullName>
    </submittedName>
</protein>
<evidence type="ECO:0000256" key="2">
    <source>
        <dbReference type="ARBA" id="ARBA00022643"/>
    </source>
</evidence>
<evidence type="ECO:0000256" key="3">
    <source>
        <dbReference type="ARBA" id="ARBA00023002"/>
    </source>
</evidence>
<reference evidence="5 6" key="1">
    <citation type="submission" date="2020-11" db="EMBL/GenBank/DDBJ databases">
        <title>Actinomyces sp. ZJ750.</title>
        <authorList>
            <person name="Zhou J."/>
        </authorList>
    </citation>
    <scope>NUCLEOTIDE SEQUENCE [LARGE SCALE GENOMIC DNA]</scope>
    <source>
        <strain evidence="5 6">ZJ750</strain>
    </source>
</reference>
<dbReference type="Pfam" id="PF03358">
    <property type="entry name" value="FMN_red"/>
    <property type="match status" value="1"/>
</dbReference>
<keyword evidence="3" id="KW-0560">Oxidoreductase</keyword>
<name>A0A7T0LMN8_9ACTO</name>
<dbReference type="NCBIfam" id="TIGR04037">
    <property type="entry name" value="LLM_duo_CE1759"/>
    <property type="match status" value="1"/>
</dbReference>
<dbReference type="Proteomes" id="UP000594637">
    <property type="component" value="Chromosome"/>
</dbReference>
<dbReference type="InterPro" id="IPR023932">
    <property type="entry name" value="CE1759_FMN_reduct"/>
</dbReference>
<keyword evidence="1" id="KW-0285">Flavoprotein</keyword>
<dbReference type="RefSeq" id="WP_166855229.1">
    <property type="nucleotide sequence ID" value="NZ_CP063989.1"/>
</dbReference>
<dbReference type="EMBL" id="CP063989">
    <property type="protein sequence ID" value="QPL05928.1"/>
    <property type="molecule type" value="Genomic_DNA"/>
</dbReference>
<dbReference type="KEGG" id="arep:ID810_02945"/>
<dbReference type="AlphaFoldDB" id="A0A7T0LMN8"/>
<dbReference type="PANTHER" id="PTHR43408">
    <property type="entry name" value="FMN REDUCTASE (NADPH)"/>
    <property type="match status" value="1"/>
</dbReference>
<evidence type="ECO:0000256" key="1">
    <source>
        <dbReference type="ARBA" id="ARBA00022630"/>
    </source>
</evidence>
<proteinExistence type="predicted"/>
<dbReference type="InterPro" id="IPR029039">
    <property type="entry name" value="Flavoprotein-like_sf"/>
</dbReference>
<keyword evidence="2" id="KW-0288">FMN</keyword>
<organism evidence="5 6">
    <name type="scientific">Actinomyces respiraculi</name>
    <dbReference type="NCBI Taxonomy" id="2744574"/>
    <lineage>
        <taxon>Bacteria</taxon>
        <taxon>Bacillati</taxon>
        <taxon>Actinomycetota</taxon>
        <taxon>Actinomycetes</taxon>
        <taxon>Actinomycetales</taxon>
        <taxon>Actinomycetaceae</taxon>
        <taxon>Actinomyces</taxon>
    </lineage>
</organism>
<sequence length="244" mass="25232">MTETTRTEASAGPVSAPAYADGADAYDHTQMGRFAHLVTLHAGVSTPSTSQMLAERLAAATRTALEGASRLATVTPIALRPLAADIALASVGGPMSGALREAVDALGEADGVIAVSPVFQASYSGLFKSFFDILPDGTLRGAPVLMGATAGTARHSLVTESAMRPLFAHLKAVPTTLAVFTASEDFGAAWSEGGAGRDGTVPLAERIARAGEELAGYIDRFPRQAPVDAMSDFTPMDSLLGRRR</sequence>
<evidence type="ECO:0000313" key="6">
    <source>
        <dbReference type="Proteomes" id="UP000594637"/>
    </source>
</evidence>
<dbReference type="InterPro" id="IPR051814">
    <property type="entry name" value="NAD(P)H-dep_FMN_reductase"/>
</dbReference>
<keyword evidence="6" id="KW-1185">Reference proteome</keyword>
<dbReference type="SUPFAM" id="SSF52218">
    <property type="entry name" value="Flavoproteins"/>
    <property type="match status" value="1"/>
</dbReference>
<dbReference type="InterPro" id="IPR005025">
    <property type="entry name" value="FMN_Rdtase-like_dom"/>
</dbReference>
<evidence type="ECO:0000259" key="4">
    <source>
        <dbReference type="Pfam" id="PF03358"/>
    </source>
</evidence>